<sequence>MEGITHVKPIQYLQTWRPWMSLYGTRIRPVAPVGSLSRGGVHDPSLLHRTLPDELLHEVFSRAAPYALGSGACVCRKWRLAIRHPALWRGACLKAWQIFGVQENERIVKKSYGGSWRRMWIERPRLRFDGIYVSRNTYIRAGITEYKITNPERLMCCYYRYIRFYSYGKFLYKTTPMTLKEVARYFQGRPSKADPVFGGRYTIAGNQVDAAILYPGEKPTVLRIRLRLRGKYPGVNNLLDLESLITSGVGENVHMDDDDDVMDEVEGWEEEESHDPDIPAVRHKRGCATFVFVPFEEVETSVLNLPVDRMDFYVPG</sequence>
<reference evidence="4" key="1">
    <citation type="journal article" date="2017" name="Cell">
        <title>Insights into land plant evolution garnered from the Marchantia polymorpha genome.</title>
        <authorList>
            <person name="Bowman J.L."/>
            <person name="Kohchi T."/>
            <person name="Yamato K.T."/>
            <person name="Jenkins J."/>
            <person name="Shu S."/>
            <person name="Ishizaki K."/>
            <person name="Yamaoka S."/>
            <person name="Nishihama R."/>
            <person name="Nakamura Y."/>
            <person name="Berger F."/>
            <person name="Adam C."/>
            <person name="Aki S.S."/>
            <person name="Althoff F."/>
            <person name="Araki T."/>
            <person name="Arteaga-Vazquez M.A."/>
            <person name="Balasubrmanian S."/>
            <person name="Barry K."/>
            <person name="Bauer D."/>
            <person name="Boehm C.R."/>
            <person name="Briginshaw L."/>
            <person name="Caballero-Perez J."/>
            <person name="Catarino B."/>
            <person name="Chen F."/>
            <person name="Chiyoda S."/>
            <person name="Chovatia M."/>
            <person name="Davies K.M."/>
            <person name="Delmans M."/>
            <person name="Demura T."/>
            <person name="Dierschke T."/>
            <person name="Dolan L."/>
            <person name="Dorantes-Acosta A.E."/>
            <person name="Eklund D.M."/>
            <person name="Florent S.N."/>
            <person name="Flores-Sandoval E."/>
            <person name="Fujiyama A."/>
            <person name="Fukuzawa H."/>
            <person name="Galik B."/>
            <person name="Grimanelli D."/>
            <person name="Grimwood J."/>
            <person name="Grossniklaus U."/>
            <person name="Hamada T."/>
            <person name="Haseloff J."/>
            <person name="Hetherington A.J."/>
            <person name="Higo A."/>
            <person name="Hirakawa Y."/>
            <person name="Hundley H.N."/>
            <person name="Ikeda Y."/>
            <person name="Inoue K."/>
            <person name="Inoue S.I."/>
            <person name="Ishida S."/>
            <person name="Jia Q."/>
            <person name="Kakita M."/>
            <person name="Kanazawa T."/>
            <person name="Kawai Y."/>
            <person name="Kawashima T."/>
            <person name="Kennedy M."/>
            <person name="Kinose K."/>
            <person name="Kinoshita T."/>
            <person name="Kohara Y."/>
            <person name="Koide E."/>
            <person name="Komatsu K."/>
            <person name="Kopischke S."/>
            <person name="Kubo M."/>
            <person name="Kyozuka J."/>
            <person name="Lagercrantz U."/>
            <person name="Lin S.S."/>
            <person name="Lindquist E."/>
            <person name="Lipzen A.M."/>
            <person name="Lu C.W."/>
            <person name="De Luna E."/>
            <person name="Martienssen R.A."/>
            <person name="Minamino N."/>
            <person name="Mizutani M."/>
            <person name="Mizutani M."/>
            <person name="Mochizuki N."/>
            <person name="Monte I."/>
            <person name="Mosher R."/>
            <person name="Nagasaki H."/>
            <person name="Nakagami H."/>
            <person name="Naramoto S."/>
            <person name="Nishitani K."/>
            <person name="Ohtani M."/>
            <person name="Okamoto T."/>
            <person name="Okumura M."/>
            <person name="Phillips J."/>
            <person name="Pollak B."/>
            <person name="Reinders A."/>
            <person name="Rovekamp M."/>
            <person name="Sano R."/>
            <person name="Sawa S."/>
            <person name="Schmid M.W."/>
            <person name="Shirakawa M."/>
            <person name="Solano R."/>
            <person name="Spunde A."/>
            <person name="Suetsugu N."/>
            <person name="Sugano S."/>
            <person name="Sugiyama A."/>
            <person name="Sun R."/>
            <person name="Suzuki Y."/>
            <person name="Takenaka M."/>
            <person name="Takezawa D."/>
            <person name="Tomogane H."/>
            <person name="Tsuzuki M."/>
            <person name="Ueda T."/>
            <person name="Umeda M."/>
            <person name="Ward J.M."/>
            <person name="Watanabe Y."/>
            <person name="Yazaki K."/>
            <person name="Yokoyama R."/>
            <person name="Yoshitake Y."/>
            <person name="Yotsui I."/>
            <person name="Zachgo S."/>
            <person name="Schmutz J."/>
        </authorList>
    </citation>
    <scope>NUCLEOTIDE SEQUENCE [LARGE SCALE GENOMIC DNA]</scope>
    <source>
        <strain evidence="4">Tak-1</strain>
    </source>
</reference>
<dbReference type="CDD" id="cd22151">
    <property type="entry name" value="F-box_AtGID2-like"/>
    <property type="match status" value="1"/>
</dbReference>
<dbReference type="GO" id="GO:0031146">
    <property type="term" value="P:SCF-dependent proteasomal ubiquitin-dependent protein catabolic process"/>
    <property type="evidence" value="ECO:0000318"/>
    <property type="project" value="GO_Central"/>
</dbReference>
<keyword evidence="4" id="KW-1185">Reference proteome</keyword>
<dbReference type="InterPro" id="IPR045464">
    <property type="entry name" value="Hrt3/FBXO9_C"/>
</dbReference>
<dbReference type="AlphaFoldDB" id="A0A2R6W508"/>
<evidence type="ECO:0000256" key="1">
    <source>
        <dbReference type="ARBA" id="ARBA00022786"/>
    </source>
</evidence>
<dbReference type="SMART" id="SM00256">
    <property type="entry name" value="FBOX"/>
    <property type="match status" value="1"/>
</dbReference>
<dbReference type="GO" id="GO:0019005">
    <property type="term" value="C:SCF ubiquitin ligase complex"/>
    <property type="evidence" value="ECO:0000318"/>
    <property type="project" value="GO_Central"/>
</dbReference>
<feature type="domain" description="F-box" evidence="2">
    <location>
        <begin position="45"/>
        <end position="91"/>
    </location>
</feature>
<organism evidence="3 4">
    <name type="scientific">Marchantia polymorpha</name>
    <name type="common">Common liverwort</name>
    <name type="synonym">Marchantia aquatica</name>
    <dbReference type="NCBI Taxonomy" id="3197"/>
    <lineage>
        <taxon>Eukaryota</taxon>
        <taxon>Viridiplantae</taxon>
        <taxon>Streptophyta</taxon>
        <taxon>Embryophyta</taxon>
        <taxon>Marchantiophyta</taxon>
        <taxon>Marchantiopsida</taxon>
        <taxon>Marchantiidae</taxon>
        <taxon>Marchantiales</taxon>
        <taxon>Marchantiaceae</taxon>
        <taxon>Marchantia</taxon>
    </lineage>
</organism>
<proteinExistence type="predicted"/>
<name>A0A2R6W508_MARPO</name>
<dbReference type="OrthoDB" id="2117972at2759"/>
<accession>A0A2R6W508</accession>
<protein>
    <recommendedName>
        <fullName evidence="2">F-box domain-containing protein</fullName>
    </recommendedName>
</protein>
<evidence type="ECO:0000313" key="3">
    <source>
        <dbReference type="EMBL" id="PTQ28938.1"/>
    </source>
</evidence>
<dbReference type="InterPro" id="IPR001810">
    <property type="entry name" value="F-box_dom"/>
</dbReference>
<dbReference type="GO" id="GO:0005634">
    <property type="term" value="C:nucleus"/>
    <property type="evidence" value="ECO:0007669"/>
    <property type="project" value="EnsemblPlants"/>
</dbReference>
<dbReference type="OMA" id="VKCMNFR"/>
<dbReference type="Gramene" id="Mp8g14940.1">
    <property type="protein sequence ID" value="Mp8g14940.1.cds"/>
    <property type="gene ID" value="Mp8g14940"/>
</dbReference>
<dbReference type="Pfam" id="PF19270">
    <property type="entry name" value="FBO_C"/>
    <property type="match status" value="1"/>
</dbReference>
<evidence type="ECO:0000259" key="2">
    <source>
        <dbReference type="PROSITE" id="PS50181"/>
    </source>
</evidence>
<dbReference type="EMBL" id="KZ772821">
    <property type="protein sequence ID" value="PTQ28938.1"/>
    <property type="molecule type" value="Genomic_DNA"/>
</dbReference>
<evidence type="ECO:0000313" key="4">
    <source>
        <dbReference type="Proteomes" id="UP000244005"/>
    </source>
</evidence>
<dbReference type="PROSITE" id="PS50181">
    <property type="entry name" value="FBOX"/>
    <property type="match status" value="1"/>
</dbReference>
<dbReference type="Gene3D" id="1.20.1280.50">
    <property type="match status" value="1"/>
</dbReference>
<dbReference type="SUPFAM" id="SSF81383">
    <property type="entry name" value="F-box domain"/>
    <property type="match status" value="1"/>
</dbReference>
<keyword evidence="1" id="KW-0833">Ubl conjugation pathway</keyword>
<dbReference type="GO" id="GO:0006417">
    <property type="term" value="P:regulation of translation"/>
    <property type="evidence" value="ECO:0007669"/>
    <property type="project" value="EnsemblPlants"/>
</dbReference>
<dbReference type="GO" id="GO:0009409">
    <property type="term" value="P:response to cold"/>
    <property type="evidence" value="ECO:0007669"/>
    <property type="project" value="EnsemblPlants"/>
</dbReference>
<dbReference type="GO" id="GO:0090406">
    <property type="term" value="C:pollen tube"/>
    <property type="evidence" value="ECO:0007669"/>
    <property type="project" value="EnsemblPlants"/>
</dbReference>
<dbReference type="Proteomes" id="UP000244005">
    <property type="component" value="Unassembled WGS sequence"/>
</dbReference>
<gene>
    <name evidence="3" type="ORF">MARPO_0151s0012</name>
</gene>
<dbReference type="GO" id="GO:0005739">
    <property type="term" value="C:mitochondrion"/>
    <property type="evidence" value="ECO:0007669"/>
    <property type="project" value="EnsemblPlants"/>
</dbReference>
<dbReference type="GO" id="GO:0009408">
    <property type="term" value="P:response to heat"/>
    <property type="evidence" value="ECO:0007669"/>
    <property type="project" value="EnsemblPlants"/>
</dbReference>
<dbReference type="InterPro" id="IPR036047">
    <property type="entry name" value="F-box-like_dom_sf"/>
</dbReference>
<dbReference type="GO" id="GO:0005737">
    <property type="term" value="C:cytoplasm"/>
    <property type="evidence" value="ECO:0000318"/>
    <property type="project" value="GO_Central"/>
</dbReference>
<dbReference type="PANTHER" id="PTHR12874:SF9">
    <property type="entry name" value="F-BOX ONLY PROTEIN 48"/>
    <property type="match status" value="1"/>
</dbReference>
<dbReference type="PANTHER" id="PTHR12874">
    <property type="entry name" value="F-BOX ONLY PROTEIN 48-RELATED"/>
    <property type="match status" value="1"/>
</dbReference>
<dbReference type="Pfam" id="PF12937">
    <property type="entry name" value="F-box-like"/>
    <property type="match status" value="1"/>
</dbReference>